<dbReference type="InterPro" id="IPR050400">
    <property type="entry name" value="Bact_Cytoskel_RodZ"/>
</dbReference>
<dbReference type="Gene3D" id="1.10.260.40">
    <property type="entry name" value="lambda repressor-like DNA-binding domains"/>
    <property type="match status" value="1"/>
</dbReference>
<gene>
    <name evidence="2" type="ORF">CAY53_10270</name>
</gene>
<dbReference type="KEGG" id="deo:CAY53_10270"/>
<accession>A0A2L1GQ49</accession>
<dbReference type="PANTHER" id="PTHR34475:SF1">
    <property type="entry name" value="CYTOSKELETON PROTEIN RODZ"/>
    <property type="match status" value="1"/>
</dbReference>
<sequence length="280" mass="30374">MRDDSSGKQTSIAPVPPSLAESAAGGIQAAAVTAVPTVGWLLRQERQRQGLSLDRIYAAIRVTRGNLAAIEADDYEHLPADAYTSAFVAMYARQLGLDGKTLARQFLHERDSHQGGRKRCWFWFRRSDVSTLAAPILIAPAAAALALLSTIMLTMVIFCGYTGWNPLAYFWGQLRATAVPEQSYHPAHPGTSVAATAKAINLEAHFLKDTEVVLQLDNGNEVRAIYTRASTANWEADASLSIEFAEPSSAVLRLNGQPLGFPLSKNGHYKIRLRVAPAAS</sequence>
<proteinExistence type="predicted"/>
<dbReference type="AlphaFoldDB" id="A0A2L1GQ49"/>
<feature type="transmembrane region" description="Helical" evidence="1">
    <location>
        <begin position="132"/>
        <end position="158"/>
    </location>
</feature>
<dbReference type="InterPro" id="IPR010982">
    <property type="entry name" value="Lambda_DNA-bd_dom_sf"/>
</dbReference>
<protein>
    <recommendedName>
        <fullName evidence="4">DUF4115 domain-containing protein</fullName>
    </recommendedName>
</protein>
<dbReference type="PANTHER" id="PTHR34475">
    <property type="match status" value="1"/>
</dbReference>
<dbReference type="RefSeq" id="WP_104937031.1">
    <property type="nucleotide sequence ID" value="NZ_CP021255.1"/>
</dbReference>
<evidence type="ECO:0000313" key="3">
    <source>
        <dbReference type="Proteomes" id="UP000239867"/>
    </source>
</evidence>
<dbReference type="EMBL" id="CP021255">
    <property type="protein sequence ID" value="AVD71800.1"/>
    <property type="molecule type" value="Genomic_DNA"/>
</dbReference>
<dbReference type="Proteomes" id="UP000239867">
    <property type="component" value="Chromosome"/>
</dbReference>
<keyword evidence="1" id="KW-0472">Membrane</keyword>
<dbReference type="OrthoDB" id="9797543at2"/>
<reference evidence="2" key="1">
    <citation type="submission" date="2017-05" db="EMBL/GenBank/DDBJ databases">
        <authorList>
            <person name="Song R."/>
            <person name="Chenine A.L."/>
            <person name="Ruprecht R.M."/>
        </authorList>
    </citation>
    <scope>NUCLEOTIDE SEQUENCE</scope>
    <source>
        <strain evidence="2">ORNL</strain>
    </source>
</reference>
<evidence type="ECO:0000256" key="1">
    <source>
        <dbReference type="SAM" id="Phobius"/>
    </source>
</evidence>
<keyword evidence="1" id="KW-0812">Transmembrane</keyword>
<dbReference type="Pfam" id="PF13413">
    <property type="entry name" value="HTH_25"/>
    <property type="match status" value="1"/>
</dbReference>
<reference evidence="2" key="2">
    <citation type="journal article" date="2018" name="MBio">
        <title>Insights into the evolution of host association through the isolation and characterization of a novel human periodontal pathobiont, Desulfobulbus oralis.</title>
        <authorList>
            <person name="Cross K.L."/>
            <person name="Chirania P."/>
            <person name="Xiong W."/>
            <person name="Beall C.J."/>
            <person name="Elkins J.G."/>
            <person name="Giannone R.J."/>
            <person name="Griffen A.L."/>
            <person name="Guss A.M."/>
            <person name="Hettich R.L."/>
            <person name="Joshi S.S."/>
            <person name="Mokrzan E.M."/>
            <person name="Martin R.K."/>
            <person name="Zhulin I.B."/>
            <person name="Leys E.J."/>
            <person name="Podar M."/>
        </authorList>
    </citation>
    <scope>NUCLEOTIDE SEQUENCE [LARGE SCALE GENOMIC DNA]</scope>
    <source>
        <strain evidence="2">ORNL</strain>
    </source>
</reference>
<evidence type="ECO:0008006" key="4">
    <source>
        <dbReference type="Google" id="ProtNLM"/>
    </source>
</evidence>
<name>A0A2L1GQ49_9BACT</name>
<keyword evidence="1" id="KW-1133">Transmembrane helix</keyword>
<dbReference type="GO" id="GO:0003677">
    <property type="term" value="F:DNA binding"/>
    <property type="evidence" value="ECO:0007669"/>
    <property type="project" value="InterPro"/>
</dbReference>
<evidence type="ECO:0000313" key="2">
    <source>
        <dbReference type="EMBL" id="AVD71800.1"/>
    </source>
</evidence>
<keyword evidence="3" id="KW-1185">Reference proteome</keyword>
<organism evidence="2 3">
    <name type="scientific">Desulfobulbus oralis</name>
    <dbReference type="NCBI Taxonomy" id="1986146"/>
    <lineage>
        <taxon>Bacteria</taxon>
        <taxon>Pseudomonadati</taxon>
        <taxon>Thermodesulfobacteriota</taxon>
        <taxon>Desulfobulbia</taxon>
        <taxon>Desulfobulbales</taxon>
        <taxon>Desulfobulbaceae</taxon>
        <taxon>Desulfobulbus</taxon>
    </lineage>
</organism>